<proteinExistence type="predicted"/>
<feature type="domain" description="Glycosyltransferase subfamily 4-like N-terminal" evidence="2">
    <location>
        <begin position="17"/>
        <end position="192"/>
    </location>
</feature>
<evidence type="ECO:0000259" key="1">
    <source>
        <dbReference type="Pfam" id="PF00534"/>
    </source>
</evidence>
<gene>
    <name evidence="3" type="ORF">GA560_12115</name>
</gene>
<dbReference type="AlphaFoldDB" id="A0A4Q5D580"/>
<dbReference type="SUPFAM" id="SSF53756">
    <property type="entry name" value="UDP-Glycosyltransferase/glycogen phosphorylase"/>
    <property type="match status" value="1"/>
</dbReference>
<evidence type="ECO:0000313" key="3">
    <source>
        <dbReference type="EMBL" id="KAB6082414.1"/>
    </source>
</evidence>
<dbReference type="Pfam" id="PF00534">
    <property type="entry name" value="Glycos_transf_1"/>
    <property type="match status" value="1"/>
</dbReference>
<comment type="caution">
    <text evidence="3">The sequence shown here is derived from an EMBL/GenBank/DDBJ whole genome shotgun (WGS) entry which is preliminary data.</text>
</comment>
<name>A0A4Q5D580_9BACE</name>
<dbReference type="RefSeq" id="WP_151922224.1">
    <property type="nucleotide sequence ID" value="NZ_JAHOFO010000022.1"/>
</dbReference>
<dbReference type="InterPro" id="IPR001296">
    <property type="entry name" value="Glyco_trans_1"/>
</dbReference>
<dbReference type="Proteomes" id="UP000474077">
    <property type="component" value="Unassembled WGS sequence"/>
</dbReference>
<reference evidence="3 4" key="1">
    <citation type="journal article" date="2019" name="Nat. Med.">
        <title>A library of human gut bacterial isolates paired with longitudinal multiomics data enables mechanistic microbiome research.</title>
        <authorList>
            <person name="Poyet M."/>
            <person name="Groussin M."/>
            <person name="Gibbons S.M."/>
            <person name="Avila-Pacheco J."/>
            <person name="Jiang X."/>
            <person name="Kearney S.M."/>
            <person name="Perrotta A.R."/>
            <person name="Berdy B."/>
            <person name="Zhao S."/>
            <person name="Lieberman T.D."/>
            <person name="Swanson P.K."/>
            <person name="Smith M."/>
            <person name="Roesemann S."/>
            <person name="Alexander J.E."/>
            <person name="Rich S.A."/>
            <person name="Livny J."/>
            <person name="Vlamakis H."/>
            <person name="Clish C."/>
            <person name="Bullock K."/>
            <person name="Deik A."/>
            <person name="Scott J."/>
            <person name="Pierce K.A."/>
            <person name="Xavier R.J."/>
            <person name="Alm E.J."/>
        </authorList>
    </citation>
    <scope>NUCLEOTIDE SEQUENCE [LARGE SCALE GENOMIC DNA]</scope>
    <source>
        <strain evidence="3 4">BIOML-A73</strain>
    </source>
</reference>
<evidence type="ECO:0000313" key="4">
    <source>
        <dbReference type="Proteomes" id="UP000474077"/>
    </source>
</evidence>
<dbReference type="PANTHER" id="PTHR12526">
    <property type="entry name" value="GLYCOSYLTRANSFERASE"/>
    <property type="match status" value="1"/>
</dbReference>
<dbReference type="PANTHER" id="PTHR12526:SF630">
    <property type="entry name" value="GLYCOSYLTRANSFERASE"/>
    <property type="match status" value="1"/>
</dbReference>
<dbReference type="EMBL" id="WDER01000029">
    <property type="protein sequence ID" value="KAB6082414.1"/>
    <property type="molecule type" value="Genomic_DNA"/>
</dbReference>
<dbReference type="InterPro" id="IPR028098">
    <property type="entry name" value="Glyco_trans_4-like_N"/>
</dbReference>
<dbReference type="Pfam" id="PF13439">
    <property type="entry name" value="Glyco_transf_4"/>
    <property type="match status" value="1"/>
</dbReference>
<feature type="domain" description="Glycosyl transferase family 1" evidence="1">
    <location>
        <begin position="201"/>
        <end position="354"/>
    </location>
</feature>
<sequence>MKNILITFPNAIDPTTGGLEKVYHNLTPFLRNNGYNVYAVYRVKSDYDTHSVYTGIFYSDDYRCGVKYNEIIDQVIQNQDIHIVICAFQYFRLVRYLSTLSDIKVIHHIHNIPSAYLFGRIHYLSSRLQNTLLDKFLRRIRFNIRLHKAMGNIAHNNQKIVILSESFRDDLKRIFQFDQKNVVAIPNPFPLDTFYSLDDTQREKVILYVGRISEPQKRISSLLNIWQKLQDRLPDYRMDIVGGGPDKEFFENKAKDMNLERINFYGFKNPDDYYKKSIISCMTSNYEGFGMVLVEAMQYGCVPFAFDSFASVHDIIDDGENGFIINSFDEDEYAKRVVEFINYPEEKKNLIRKAAIDKSSLFDVEKVGLMWLDLLSSLDF</sequence>
<dbReference type="Gene3D" id="3.40.50.2000">
    <property type="entry name" value="Glycogen Phosphorylase B"/>
    <property type="match status" value="2"/>
</dbReference>
<evidence type="ECO:0000259" key="2">
    <source>
        <dbReference type="Pfam" id="PF13439"/>
    </source>
</evidence>
<protein>
    <submittedName>
        <fullName evidence="3">Glycosyltransferase family 4 protein</fullName>
    </submittedName>
</protein>
<accession>A0A4Q5D580</accession>
<keyword evidence="3" id="KW-0808">Transferase</keyword>
<dbReference type="GO" id="GO:0016757">
    <property type="term" value="F:glycosyltransferase activity"/>
    <property type="evidence" value="ECO:0007669"/>
    <property type="project" value="InterPro"/>
</dbReference>
<organism evidence="3 4">
    <name type="scientific">Bacteroides xylanisolvens</name>
    <dbReference type="NCBI Taxonomy" id="371601"/>
    <lineage>
        <taxon>Bacteria</taxon>
        <taxon>Pseudomonadati</taxon>
        <taxon>Bacteroidota</taxon>
        <taxon>Bacteroidia</taxon>
        <taxon>Bacteroidales</taxon>
        <taxon>Bacteroidaceae</taxon>
        <taxon>Bacteroides</taxon>
    </lineage>
</organism>